<reference evidence="1 2" key="1">
    <citation type="journal article" date="2017" name="Genome Biol. Evol.">
        <title>Phytophthora megakarya and P. palmivora, closely related causal agents of cacao black pod rot, underwent increases in genome sizes and gene numbers by different mechanisms.</title>
        <authorList>
            <person name="Ali S.S."/>
            <person name="Shao J."/>
            <person name="Lary D.J."/>
            <person name="Kronmiller B."/>
            <person name="Shen D."/>
            <person name="Strem M.D."/>
            <person name="Amoako-Attah I."/>
            <person name="Akrofi A.Y."/>
            <person name="Begoude B.A."/>
            <person name="Ten Hoopen G.M."/>
            <person name="Coulibaly K."/>
            <person name="Kebe B.I."/>
            <person name="Melnick R.L."/>
            <person name="Guiltinan M.J."/>
            <person name="Tyler B.M."/>
            <person name="Meinhardt L.W."/>
            <person name="Bailey B.A."/>
        </authorList>
    </citation>
    <scope>NUCLEOTIDE SEQUENCE [LARGE SCALE GENOMIC DNA]</scope>
    <source>
        <strain evidence="2">sbr112.9</strain>
    </source>
</reference>
<evidence type="ECO:0000313" key="1">
    <source>
        <dbReference type="EMBL" id="POM77391.1"/>
    </source>
</evidence>
<dbReference type="EMBL" id="NCKW01002655">
    <property type="protein sequence ID" value="POM77391.1"/>
    <property type="molecule type" value="Genomic_DNA"/>
</dbReference>
<comment type="caution">
    <text evidence="1">The sequence shown here is derived from an EMBL/GenBank/DDBJ whole genome shotgun (WGS) entry which is preliminary data.</text>
</comment>
<protein>
    <submittedName>
        <fullName evidence="1">Uncharacterized protein</fullName>
    </submittedName>
</protein>
<organism evidence="1 2">
    <name type="scientific">Phytophthora palmivora</name>
    <dbReference type="NCBI Taxonomy" id="4796"/>
    <lineage>
        <taxon>Eukaryota</taxon>
        <taxon>Sar</taxon>
        <taxon>Stramenopiles</taxon>
        <taxon>Oomycota</taxon>
        <taxon>Peronosporomycetes</taxon>
        <taxon>Peronosporales</taxon>
        <taxon>Peronosporaceae</taxon>
        <taxon>Phytophthora</taxon>
    </lineage>
</organism>
<sequence length="227" mass="25303">MKTVVKNTLPQLWMHRCRAEGCTTCAFDGATLNGHLNVVKWLHKNRAEGCTTSASNGHFEVVMWLHFNRSEGCTTKAIDGAASHGILLVVDLLHKNRSEGCTAKAMINAASKDSLMSRSTYTPVFFNKQQLLPSLLQQIMATLLLYNIYTKTSRDPAQRTLSNTRIKAGTPTLLTSCSGMKDVAEHMTKIEVPKSVLEPCEDADEPELNLKHAFVLKRKLKFELRKS</sequence>
<dbReference type="Proteomes" id="UP000237271">
    <property type="component" value="Unassembled WGS sequence"/>
</dbReference>
<dbReference type="InterPro" id="IPR052050">
    <property type="entry name" value="SecEffector_AnkRepeat"/>
</dbReference>
<dbReference type="PANTHER" id="PTHR46586">
    <property type="entry name" value="ANKYRIN REPEAT-CONTAINING PROTEIN"/>
    <property type="match status" value="1"/>
</dbReference>
<gene>
    <name evidence="1" type="ORF">PHPALM_5233</name>
</gene>
<dbReference type="AlphaFoldDB" id="A0A2P4YHV1"/>
<name>A0A2P4YHV1_9STRA</name>
<accession>A0A2P4YHV1</accession>
<dbReference type="InterPro" id="IPR036770">
    <property type="entry name" value="Ankyrin_rpt-contain_sf"/>
</dbReference>
<proteinExistence type="predicted"/>
<keyword evidence="2" id="KW-1185">Reference proteome</keyword>
<dbReference type="PANTHER" id="PTHR46586:SF3">
    <property type="entry name" value="ANKYRIN REPEAT-CONTAINING PROTEIN"/>
    <property type="match status" value="1"/>
</dbReference>
<dbReference type="Gene3D" id="1.25.40.20">
    <property type="entry name" value="Ankyrin repeat-containing domain"/>
    <property type="match status" value="1"/>
</dbReference>
<evidence type="ECO:0000313" key="2">
    <source>
        <dbReference type="Proteomes" id="UP000237271"/>
    </source>
</evidence>